<dbReference type="Proteomes" id="UP001592528">
    <property type="component" value="Unassembled WGS sequence"/>
</dbReference>
<accession>A0ABV6UZR5</accession>
<dbReference type="PANTHER" id="PTHR46847:SF1">
    <property type="entry name" value="D-ALLOSE-BINDING PERIPLASMIC PROTEIN-RELATED"/>
    <property type="match status" value="1"/>
</dbReference>
<proteinExistence type="inferred from homology"/>
<protein>
    <submittedName>
        <fullName evidence="6">Substrate-binding domain-containing protein</fullName>
    </submittedName>
</protein>
<dbReference type="RefSeq" id="WP_030264562.1">
    <property type="nucleotide sequence ID" value="NZ_JBHEZZ010000036.1"/>
</dbReference>
<comment type="subcellular location">
    <subcellularLocation>
        <location evidence="1">Cell envelope</location>
    </subcellularLocation>
</comment>
<dbReference type="SUPFAM" id="SSF53822">
    <property type="entry name" value="Periplasmic binding protein-like I"/>
    <property type="match status" value="1"/>
</dbReference>
<dbReference type="Gene3D" id="3.40.50.2300">
    <property type="match status" value="2"/>
</dbReference>
<comment type="caution">
    <text evidence="6">The sequence shown here is derived from an EMBL/GenBank/DDBJ whole genome shotgun (WGS) entry which is preliminary data.</text>
</comment>
<dbReference type="EMBL" id="JBHEZZ010000036">
    <property type="protein sequence ID" value="MFC1406960.1"/>
    <property type="molecule type" value="Genomic_DNA"/>
</dbReference>
<evidence type="ECO:0000256" key="3">
    <source>
        <dbReference type="ARBA" id="ARBA00022729"/>
    </source>
</evidence>
<comment type="similarity">
    <text evidence="2">Belongs to the bacterial solute-binding protein 2 family.</text>
</comment>
<sequence>MKLKLALTAATALALSAALSACGQEGGSGSTGAAASAGGKPTICLVMKSLGNDYFQTMEKGAEAHARERGDLTLEASGIQNETDIDGQVADINKCITDKVAGLVIAPADSRALVAPLARAAKAGIKLVNIDVQLDPAALKSAGLDIPFVGPDNTLGAQESGAVLAKAIGRGSKVVILEGISGAANAEQRTAGFVAAAKAGGLDVIASQSANWETDQAYTVTTNLITAHPDITGILSSNDDMSLGAVKAIAAAKKTGQIKVASFDNIDALHPYLLNGTVVSTVDQFAAKQAGDGIDVAMKEIAGQTETGWIKTDIKVVTKSDLG</sequence>
<keyword evidence="3 4" id="KW-0732">Signal</keyword>
<evidence type="ECO:0000259" key="5">
    <source>
        <dbReference type="Pfam" id="PF13407"/>
    </source>
</evidence>
<keyword evidence="7" id="KW-1185">Reference proteome</keyword>
<feature type="domain" description="Periplasmic binding protein" evidence="5">
    <location>
        <begin position="43"/>
        <end position="304"/>
    </location>
</feature>
<feature type="signal peptide" evidence="4">
    <location>
        <begin position="1"/>
        <end position="23"/>
    </location>
</feature>
<evidence type="ECO:0000256" key="1">
    <source>
        <dbReference type="ARBA" id="ARBA00004196"/>
    </source>
</evidence>
<evidence type="ECO:0000313" key="6">
    <source>
        <dbReference type="EMBL" id="MFC1406960.1"/>
    </source>
</evidence>
<evidence type="ECO:0000256" key="2">
    <source>
        <dbReference type="ARBA" id="ARBA00007639"/>
    </source>
</evidence>
<reference evidence="6 7" key="1">
    <citation type="submission" date="2024-09" db="EMBL/GenBank/DDBJ databases">
        <authorList>
            <person name="Lee S.D."/>
        </authorList>
    </citation>
    <scope>NUCLEOTIDE SEQUENCE [LARGE SCALE GENOMIC DNA]</scope>
    <source>
        <strain evidence="6 7">N1-5</strain>
    </source>
</reference>
<dbReference type="Pfam" id="PF13407">
    <property type="entry name" value="Peripla_BP_4"/>
    <property type="match status" value="1"/>
</dbReference>
<evidence type="ECO:0000313" key="7">
    <source>
        <dbReference type="Proteomes" id="UP001592528"/>
    </source>
</evidence>
<dbReference type="InterPro" id="IPR028082">
    <property type="entry name" value="Peripla_BP_I"/>
</dbReference>
<dbReference type="InterPro" id="IPR025997">
    <property type="entry name" value="SBP_2_dom"/>
</dbReference>
<organism evidence="6 7">
    <name type="scientific">Streptacidiphilus cavernicola</name>
    <dbReference type="NCBI Taxonomy" id="3342716"/>
    <lineage>
        <taxon>Bacteria</taxon>
        <taxon>Bacillati</taxon>
        <taxon>Actinomycetota</taxon>
        <taxon>Actinomycetes</taxon>
        <taxon>Kitasatosporales</taxon>
        <taxon>Streptomycetaceae</taxon>
        <taxon>Streptacidiphilus</taxon>
    </lineage>
</organism>
<gene>
    <name evidence="6" type="ORF">ACEZDJ_37310</name>
</gene>
<dbReference type="PROSITE" id="PS51257">
    <property type="entry name" value="PROKAR_LIPOPROTEIN"/>
    <property type="match status" value="1"/>
</dbReference>
<dbReference type="PANTHER" id="PTHR46847">
    <property type="entry name" value="D-ALLOSE-BINDING PERIPLASMIC PROTEIN-RELATED"/>
    <property type="match status" value="1"/>
</dbReference>
<evidence type="ECO:0000256" key="4">
    <source>
        <dbReference type="SAM" id="SignalP"/>
    </source>
</evidence>
<feature type="chain" id="PRO_5045140667" evidence="4">
    <location>
        <begin position="24"/>
        <end position="323"/>
    </location>
</feature>
<name>A0ABV6UZR5_9ACTN</name>